<reference evidence="1 2" key="1">
    <citation type="journal article" date="2017" name="Front. Microbiol.">
        <title>New Insights into the Diversity of the Genus Faecalibacterium.</title>
        <authorList>
            <person name="Benevides L."/>
            <person name="Burman S."/>
            <person name="Martin R."/>
            <person name="Robert V."/>
            <person name="Thomas M."/>
            <person name="Miquel S."/>
            <person name="Chain F."/>
            <person name="Sokol H."/>
            <person name="Bermudez-Humaran L.G."/>
            <person name="Morrison M."/>
            <person name="Langella P."/>
            <person name="Azevedo V.A."/>
            <person name="Chatel J.M."/>
            <person name="Soares S."/>
        </authorList>
    </citation>
    <scope>NUCLEOTIDE SEQUENCE [LARGE SCALE GENOMIC DNA]</scope>
    <source>
        <strain evidence="1 2">CNCM I 4542</strain>
    </source>
</reference>
<dbReference type="InterPro" id="IPR000253">
    <property type="entry name" value="FHA_dom"/>
</dbReference>
<accession>A0A2J4JLL7</accession>
<dbReference type="PROSITE" id="PS50006">
    <property type="entry name" value="FHA_DOMAIN"/>
    <property type="match status" value="1"/>
</dbReference>
<dbReference type="Pfam" id="PF00498">
    <property type="entry name" value="FHA"/>
    <property type="match status" value="1"/>
</dbReference>
<proteinExistence type="predicted"/>
<dbReference type="PANTHER" id="PTHR40076">
    <property type="entry name" value="MEMBRANE PROTEIN-RELATED"/>
    <property type="match status" value="1"/>
</dbReference>
<evidence type="ECO:0000313" key="1">
    <source>
        <dbReference type="EMBL" id="PLK28762.1"/>
    </source>
</evidence>
<dbReference type="PANTHER" id="PTHR40076:SF1">
    <property type="entry name" value="MEMBRANE PROTEIN"/>
    <property type="match status" value="1"/>
</dbReference>
<dbReference type="EMBL" id="NMTS02000072">
    <property type="protein sequence ID" value="PLK28762.1"/>
    <property type="molecule type" value="Genomic_DNA"/>
</dbReference>
<dbReference type="Gene3D" id="2.60.200.20">
    <property type="match status" value="1"/>
</dbReference>
<dbReference type="Proteomes" id="UP000221015">
    <property type="component" value="Unassembled WGS sequence"/>
</dbReference>
<dbReference type="CDD" id="cd00060">
    <property type="entry name" value="FHA"/>
    <property type="match status" value="1"/>
</dbReference>
<protein>
    <submittedName>
        <fullName evidence="1">DUF975 domain-containing protein</fullName>
    </submittedName>
</protein>
<name>A0A2J4JLL7_9FIRM</name>
<dbReference type="InterPro" id="IPR008984">
    <property type="entry name" value="SMAD_FHA_dom_sf"/>
</dbReference>
<dbReference type="RefSeq" id="WP_097773961.1">
    <property type="nucleotide sequence ID" value="NZ_NMTS02000072.1"/>
</dbReference>
<dbReference type="SUPFAM" id="SSF49879">
    <property type="entry name" value="SMAD/FHA domain"/>
    <property type="match status" value="1"/>
</dbReference>
<dbReference type="SMART" id="SM00240">
    <property type="entry name" value="FHA"/>
    <property type="match status" value="1"/>
</dbReference>
<evidence type="ECO:0000313" key="2">
    <source>
        <dbReference type="Proteomes" id="UP000221015"/>
    </source>
</evidence>
<gene>
    <name evidence="1" type="ORF">CGS50_012180</name>
</gene>
<organism evidence="1 2">
    <name type="scientific">Faecalibacterium prausnitzii</name>
    <dbReference type="NCBI Taxonomy" id="853"/>
    <lineage>
        <taxon>Bacteria</taxon>
        <taxon>Bacillati</taxon>
        <taxon>Bacillota</taxon>
        <taxon>Clostridia</taxon>
        <taxon>Eubacteriales</taxon>
        <taxon>Oscillospiraceae</taxon>
        <taxon>Faecalibacterium</taxon>
    </lineage>
</organism>
<sequence>MVNRVADKESAKSILKHNGNQAAMIGMEILYTIISALTVTTMMAAFSAAAVSIYGTTLVSLVVSFINDLSRASSWGYYSPSMIFSPFKFILMALLFVLLVAATGIVTEMLKAPFEVARYRYYLYLRKNGTRTSASSIFESFDFFVQFAIVTGTREIVIQWLPIVIAVATVILTFVFLLSGVIWLAVLILMFGMIAAAVISIYRRLQLWPMAWVQADHPQLSAQQVIARCKEMTAGHIGDLLIFELSYLGWWLLNNITGGIVGLLYVTPYYNMTKALVFEELKGRAIALDGIQSSIAEGSGLTIAIKPEDVAEKINDLGNRIEQEKKQRQSAAQKNAPALLGISGMYAGSNFPLTPDQPVILGRDSAAAQIVFSQGAQKISRRHCEVMFNSQTQQYRVTDFSSNGTYVNGSRLPANAPVKLARGTEISLGDSNNIMKLL</sequence>
<dbReference type="AlphaFoldDB" id="A0A2J4JLL7"/>
<dbReference type="Pfam" id="PF06161">
    <property type="entry name" value="DUF975"/>
    <property type="match status" value="1"/>
</dbReference>
<comment type="caution">
    <text evidence="1">The sequence shown here is derived from an EMBL/GenBank/DDBJ whole genome shotgun (WGS) entry which is preliminary data.</text>
</comment>
<dbReference type="InterPro" id="IPR010380">
    <property type="entry name" value="DUF975"/>
</dbReference>